<feature type="compositionally biased region" description="Polar residues" evidence="1">
    <location>
        <begin position="98"/>
        <end position="109"/>
    </location>
</feature>
<keyword evidence="2" id="KW-0812">Transmembrane</keyword>
<feature type="transmembrane region" description="Helical" evidence="2">
    <location>
        <begin position="185"/>
        <end position="202"/>
    </location>
</feature>
<reference evidence="3" key="1">
    <citation type="journal article" date="2023" name="Mol. Phylogenet. Evol.">
        <title>Genome-scale phylogeny and comparative genomics of the fungal order Sordariales.</title>
        <authorList>
            <person name="Hensen N."/>
            <person name="Bonometti L."/>
            <person name="Westerberg I."/>
            <person name="Brannstrom I.O."/>
            <person name="Guillou S."/>
            <person name="Cros-Aarteil S."/>
            <person name="Calhoun S."/>
            <person name="Haridas S."/>
            <person name="Kuo A."/>
            <person name="Mondo S."/>
            <person name="Pangilinan J."/>
            <person name="Riley R."/>
            <person name="LaButti K."/>
            <person name="Andreopoulos B."/>
            <person name="Lipzen A."/>
            <person name="Chen C."/>
            <person name="Yan M."/>
            <person name="Daum C."/>
            <person name="Ng V."/>
            <person name="Clum A."/>
            <person name="Steindorff A."/>
            <person name="Ohm R.A."/>
            <person name="Martin F."/>
            <person name="Silar P."/>
            <person name="Natvig D.O."/>
            <person name="Lalanne C."/>
            <person name="Gautier V."/>
            <person name="Ament-Velasquez S.L."/>
            <person name="Kruys A."/>
            <person name="Hutchinson M.I."/>
            <person name="Powell A.J."/>
            <person name="Barry K."/>
            <person name="Miller A.N."/>
            <person name="Grigoriev I.V."/>
            <person name="Debuchy R."/>
            <person name="Gladieux P."/>
            <person name="Hiltunen Thoren M."/>
            <person name="Johannesson H."/>
        </authorList>
    </citation>
    <scope>NUCLEOTIDE SEQUENCE</scope>
    <source>
        <strain evidence="3">SMH4131-1</strain>
    </source>
</reference>
<evidence type="ECO:0000256" key="2">
    <source>
        <dbReference type="SAM" id="Phobius"/>
    </source>
</evidence>
<evidence type="ECO:0000256" key="1">
    <source>
        <dbReference type="SAM" id="MobiDB-lite"/>
    </source>
</evidence>
<gene>
    <name evidence="3" type="ORF">B0T19DRAFT_397332</name>
</gene>
<keyword evidence="2" id="KW-1133">Transmembrane helix</keyword>
<reference evidence="3" key="2">
    <citation type="submission" date="2023-06" db="EMBL/GenBank/DDBJ databases">
        <authorList>
            <consortium name="Lawrence Berkeley National Laboratory"/>
            <person name="Haridas S."/>
            <person name="Hensen N."/>
            <person name="Bonometti L."/>
            <person name="Westerberg I."/>
            <person name="Brannstrom I.O."/>
            <person name="Guillou S."/>
            <person name="Cros-Aarteil S."/>
            <person name="Calhoun S."/>
            <person name="Kuo A."/>
            <person name="Mondo S."/>
            <person name="Pangilinan J."/>
            <person name="Riley R."/>
            <person name="Labutti K."/>
            <person name="Andreopoulos B."/>
            <person name="Lipzen A."/>
            <person name="Chen C."/>
            <person name="Yanf M."/>
            <person name="Daum C."/>
            <person name="Ng V."/>
            <person name="Clum A."/>
            <person name="Steindorff A."/>
            <person name="Ohm R."/>
            <person name="Martin F."/>
            <person name="Silar P."/>
            <person name="Natvig D."/>
            <person name="Lalanne C."/>
            <person name="Gautier V."/>
            <person name="Ament-Velasquez S.L."/>
            <person name="Kruys A."/>
            <person name="Hutchinson M.I."/>
            <person name="Powell A.J."/>
            <person name="Barry K."/>
            <person name="Miller A.N."/>
            <person name="Grigoriev I.V."/>
            <person name="Debuchy R."/>
            <person name="Gladieux P."/>
            <person name="Thoren M.H."/>
            <person name="Johannesson H."/>
        </authorList>
    </citation>
    <scope>NUCLEOTIDE SEQUENCE</scope>
    <source>
        <strain evidence="3">SMH4131-1</strain>
    </source>
</reference>
<sequence>MEDEEDDYLADGLLHESRTYSAKHQTMHPPVLLLSILAALLGLTIAAQLPQGYAAAPNRNSTHLETAHIFNAPLAREDPHGSNYPFTSSRVWEAKLPSTLTSKTPSVPTETHEIPDARGGGGGGGGSSSRHGNGGGGGGGGGGSNGATGGGGQGVGAGVAIGAATNPAPGGAGTRGRNISACNRPAMGVFWAVFSVVSWMAMK</sequence>
<evidence type="ECO:0000313" key="4">
    <source>
        <dbReference type="Proteomes" id="UP001286456"/>
    </source>
</evidence>
<dbReference type="Proteomes" id="UP001286456">
    <property type="component" value="Unassembled WGS sequence"/>
</dbReference>
<keyword evidence="4" id="KW-1185">Reference proteome</keyword>
<dbReference type="EMBL" id="JAUEPO010000001">
    <property type="protein sequence ID" value="KAK3337736.1"/>
    <property type="molecule type" value="Genomic_DNA"/>
</dbReference>
<accession>A0AAE0J6A9</accession>
<protein>
    <submittedName>
        <fullName evidence="3">Uncharacterized protein</fullName>
    </submittedName>
</protein>
<feature type="transmembrane region" description="Helical" evidence="2">
    <location>
        <begin position="31"/>
        <end position="49"/>
    </location>
</feature>
<feature type="region of interest" description="Disordered" evidence="1">
    <location>
        <begin position="97"/>
        <end position="149"/>
    </location>
</feature>
<name>A0AAE0J6A9_9PEZI</name>
<dbReference type="AlphaFoldDB" id="A0AAE0J6A9"/>
<organism evidence="3 4">
    <name type="scientific">Cercophora scortea</name>
    <dbReference type="NCBI Taxonomy" id="314031"/>
    <lineage>
        <taxon>Eukaryota</taxon>
        <taxon>Fungi</taxon>
        <taxon>Dikarya</taxon>
        <taxon>Ascomycota</taxon>
        <taxon>Pezizomycotina</taxon>
        <taxon>Sordariomycetes</taxon>
        <taxon>Sordariomycetidae</taxon>
        <taxon>Sordariales</taxon>
        <taxon>Lasiosphaeriaceae</taxon>
        <taxon>Cercophora</taxon>
    </lineage>
</organism>
<feature type="compositionally biased region" description="Gly residues" evidence="1">
    <location>
        <begin position="118"/>
        <end position="149"/>
    </location>
</feature>
<evidence type="ECO:0000313" key="3">
    <source>
        <dbReference type="EMBL" id="KAK3337736.1"/>
    </source>
</evidence>
<proteinExistence type="predicted"/>
<comment type="caution">
    <text evidence="3">The sequence shown here is derived from an EMBL/GenBank/DDBJ whole genome shotgun (WGS) entry which is preliminary data.</text>
</comment>
<keyword evidence="2" id="KW-0472">Membrane</keyword>